<dbReference type="Pfam" id="PF02518">
    <property type="entry name" value="HATPase_c"/>
    <property type="match status" value="1"/>
</dbReference>
<dbReference type="AlphaFoldDB" id="A0A6I3M8R2"/>
<keyword evidence="1" id="KW-0808">Transferase</keyword>
<keyword evidence="3" id="KW-0902">Two-component regulatory system</keyword>
<keyword evidence="5" id="KW-0472">Membrane</keyword>
<feature type="transmembrane region" description="Helical" evidence="5">
    <location>
        <begin position="55"/>
        <end position="76"/>
    </location>
</feature>
<gene>
    <name evidence="7" type="ORF">GJ743_14685</name>
</gene>
<evidence type="ECO:0000313" key="7">
    <source>
        <dbReference type="EMBL" id="MTH69615.1"/>
    </source>
</evidence>
<keyword evidence="8" id="KW-1185">Reference proteome</keyword>
<feature type="compositionally biased region" description="Gly residues" evidence="4">
    <location>
        <begin position="296"/>
        <end position="305"/>
    </location>
</feature>
<dbReference type="PANTHER" id="PTHR24421:SF61">
    <property type="entry name" value="OXYGEN SENSOR HISTIDINE KINASE NREB"/>
    <property type="match status" value="1"/>
</dbReference>
<dbReference type="InterPro" id="IPR036890">
    <property type="entry name" value="HATPase_C_sf"/>
</dbReference>
<keyword evidence="2" id="KW-0418">Kinase</keyword>
<dbReference type="Proteomes" id="UP000433071">
    <property type="component" value="Unassembled WGS sequence"/>
</dbReference>
<comment type="caution">
    <text evidence="7">The sequence shown here is derived from an EMBL/GenBank/DDBJ whole genome shotgun (WGS) entry which is preliminary data.</text>
</comment>
<dbReference type="EMBL" id="WMLB01000033">
    <property type="protein sequence ID" value="MTH69615.1"/>
    <property type="molecule type" value="Genomic_DNA"/>
</dbReference>
<feature type="domain" description="Histidine kinase/HSP90-like ATPase" evidence="6">
    <location>
        <begin position="353"/>
        <end position="440"/>
    </location>
</feature>
<evidence type="ECO:0000313" key="8">
    <source>
        <dbReference type="Proteomes" id="UP000433071"/>
    </source>
</evidence>
<feature type="transmembrane region" description="Helical" evidence="5">
    <location>
        <begin position="161"/>
        <end position="180"/>
    </location>
</feature>
<feature type="transmembrane region" description="Helical" evidence="5">
    <location>
        <begin position="20"/>
        <end position="43"/>
    </location>
</feature>
<dbReference type="OrthoDB" id="3534856at2"/>
<evidence type="ECO:0000259" key="6">
    <source>
        <dbReference type="Pfam" id="PF02518"/>
    </source>
</evidence>
<feature type="transmembrane region" description="Helical" evidence="5">
    <location>
        <begin position="82"/>
        <end position="101"/>
    </location>
</feature>
<proteinExistence type="predicted"/>
<dbReference type="GO" id="GO:0016301">
    <property type="term" value="F:kinase activity"/>
    <property type="evidence" value="ECO:0007669"/>
    <property type="project" value="UniProtKB-KW"/>
</dbReference>
<name>A0A6I3M8R2_9MICO</name>
<dbReference type="InterPro" id="IPR050482">
    <property type="entry name" value="Sensor_HK_TwoCompSys"/>
</dbReference>
<keyword evidence="5" id="KW-0812">Transmembrane</keyword>
<dbReference type="SUPFAM" id="SSF55874">
    <property type="entry name" value="ATPase domain of HSP90 chaperone/DNA topoisomerase II/histidine kinase"/>
    <property type="match status" value="1"/>
</dbReference>
<accession>A0A6I3M8R2</accession>
<dbReference type="RefSeq" id="WP_155052638.1">
    <property type="nucleotide sequence ID" value="NZ_BAAAIB010000002.1"/>
</dbReference>
<dbReference type="InterPro" id="IPR003594">
    <property type="entry name" value="HATPase_dom"/>
</dbReference>
<keyword evidence="5" id="KW-1133">Transmembrane helix</keyword>
<dbReference type="Gene3D" id="3.30.565.10">
    <property type="entry name" value="Histidine kinase-like ATPase, C-terminal domain"/>
    <property type="match status" value="1"/>
</dbReference>
<dbReference type="PANTHER" id="PTHR24421">
    <property type="entry name" value="NITRATE/NITRITE SENSOR PROTEIN NARX-RELATED"/>
    <property type="match status" value="1"/>
</dbReference>
<sequence>MTLGLPEHLAKASLSRALASAGHAAGAVCLASAMVISVASIVLEPTGETGPDRQAAIAALVLLAVQAALFAVVAFHPSVTLTVVYLLGGTAVVYGLTVLVMAPGNGFETTNNAVLAMPRTALLLVGGAGIGSRIAITWAALGWGLGEAAAFLGAETAGGTWAPNAAAAAALGIVIVTRVFDAMTRSDARREAALHRASQQTRELVIRHDYELRAIARLHDTALSHLVAIAASGSGPVDERLRAAIRHDLTLIVGRDWATEHTEDAAAVGAPTGTGGSVAAVFRAADGGEASDTSGGAPGRSGRGGRTSTVAAPGRTEPLAEALDIARDAGLSVNVSGTPEVLAGVGPRRRAAIEAAVAQCLMNVARHAGVGDVEVALGRADGEITVVVVDDGRGFDPDRVPEDRIGLRTSIRGRIEQEGGRARIWSRPGVGTTVMLAVPEGGE</sequence>
<protein>
    <recommendedName>
        <fullName evidence="6">Histidine kinase/HSP90-like ATPase domain-containing protein</fullName>
    </recommendedName>
</protein>
<evidence type="ECO:0000256" key="2">
    <source>
        <dbReference type="ARBA" id="ARBA00022777"/>
    </source>
</evidence>
<evidence type="ECO:0000256" key="4">
    <source>
        <dbReference type="SAM" id="MobiDB-lite"/>
    </source>
</evidence>
<feature type="transmembrane region" description="Helical" evidence="5">
    <location>
        <begin position="121"/>
        <end position="141"/>
    </location>
</feature>
<feature type="region of interest" description="Disordered" evidence="4">
    <location>
        <begin position="287"/>
        <end position="315"/>
    </location>
</feature>
<evidence type="ECO:0000256" key="5">
    <source>
        <dbReference type="SAM" id="Phobius"/>
    </source>
</evidence>
<dbReference type="GO" id="GO:0000160">
    <property type="term" value="P:phosphorelay signal transduction system"/>
    <property type="evidence" value="ECO:0007669"/>
    <property type="project" value="UniProtKB-KW"/>
</dbReference>
<dbReference type="CDD" id="cd16917">
    <property type="entry name" value="HATPase_UhpB-NarQ-NarX-like"/>
    <property type="match status" value="1"/>
</dbReference>
<evidence type="ECO:0000256" key="1">
    <source>
        <dbReference type="ARBA" id="ARBA00022679"/>
    </source>
</evidence>
<organism evidence="7 8">
    <name type="scientific">Agromyces bracchium</name>
    <dbReference type="NCBI Taxonomy" id="88376"/>
    <lineage>
        <taxon>Bacteria</taxon>
        <taxon>Bacillati</taxon>
        <taxon>Actinomycetota</taxon>
        <taxon>Actinomycetes</taxon>
        <taxon>Micrococcales</taxon>
        <taxon>Microbacteriaceae</taxon>
        <taxon>Agromyces</taxon>
    </lineage>
</organism>
<reference evidence="7 8" key="1">
    <citation type="submission" date="2019-11" db="EMBL/GenBank/DDBJ databases">
        <title>Agromyces kandeliae sp. nov., isolated from mangrove soil.</title>
        <authorList>
            <person name="Wang R."/>
        </authorList>
    </citation>
    <scope>NUCLEOTIDE SEQUENCE [LARGE SCALE GENOMIC DNA]</scope>
    <source>
        <strain evidence="7 8">JCM 11433</strain>
    </source>
</reference>
<evidence type="ECO:0000256" key="3">
    <source>
        <dbReference type="ARBA" id="ARBA00023012"/>
    </source>
</evidence>